<keyword evidence="14" id="KW-1185">Reference proteome</keyword>
<evidence type="ECO:0000313" key="14">
    <source>
        <dbReference type="Proteomes" id="UP001381693"/>
    </source>
</evidence>
<evidence type="ECO:0000256" key="3">
    <source>
        <dbReference type="ARBA" id="ARBA00022516"/>
    </source>
</evidence>
<proteinExistence type="inferred from homology"/>
<evidence type="ECO:0000256" key="8">
    <source>
        <dbReference type="ARBA" id="ARBA00023264"/>
    </source>
</evidence>
<dbReference type="PANTHER" id="PTHR10739">
    <property type="entry name" value="CYTIDYLYLTRANSFERASE"/>
    <property type="match status" value="1"/>
</dbReference>
<keyword evidence="8" id="KW-1208">Phospholipid metabolism</keyword>
<dbReference type="SUPFAM" id="SSF52374">
    <property type="entry name" value="Nucleotidylyl transferase"/>
    <property type="match status" value="1"/>
</dbReference>
<feature type="region of interest" description="Disordered" evidence="11">
    <location>
        <begin position="40"/>
        <end position="68"/>
    </location>
</feature>
<name>A0AAN8ZWA1_HALRR</name>
<dbReference type="EMBL" id="JAXCGZ010019371">
    <property type="protein sequence ID" value="KAK7066173.1"/>
    <property type="molecule type" value="Genomic_DNA"/>
</dbReference>
<evidence type="ECO:0000256" key="2">
    <source>
        <dbReference type="ARBA" id="ARBA00010101"/>
    </source>
</evidence>
<sequence>GSELLSSLRQRVITKMSISRKRTHAEALVPAVENKHPFPLAPIAPPLKKPKKTGVKKSSGRMKRSHHQAFTTDVLRLGTICKPAPFAEDEEAIRERNACNYNMKITQEMAKAGLAPRPIRVYADGIYDLFHQGHARQLMQAKNLFPNVYLIVGVCSDSLTHKRKGRTVMSEDERYEAVRHCRYVDEVVPDAPWTLEDDFLEEHKIDFVAHDDIPYTTGSATDVYAHIKARGMFVTTERTEGVSTSDVVSRIVKDYDVYVRRNLARGYSAKDLNVSYISEKKYRLQNKIDDLKKKGKEMIEDMEGKRTDLIAKWEEKSREFIDTFLMLFGREGRLTQYLTEKKDSVLSALSPPSSPKAISQSSEECNSPPAKSTKFDFSSSSRSGASIIDDDYSDDDYESASA</sequence>
<comment type="pathway">
    <text evidence="1">Lipid metabolism.</text>
</comment>
<dbReference type="CDD" id="cd02174">
    <property type="entry name" value="CCT"/>
    <property type="match status" value="1"/>
</dbReference>
<feature type="compositionally biased region" description="Basic residues" evidence="11">
    <location>
        <begin position="48"/>
        <end position="67"/>
    </location>
</feature>
<reference evidence="13 14" key="1">
    <citation type="submission" date="2023-11" db="EMBL/GenBank/DDBJ databases">
        <title>Halocaridina rubra genome assembly.</title>
        <authorList>
            <person name="Smith C."/>
        </authorList>
    </citation>
    <scope>NUCLEOTIDE SEQUENCE [LARGE SCALE GENOMIC DNA]</scope>
    <source>
        <strain evidence="13">EP-1</strain>
        <tissue evidence="13">Whole</tissue>
    </source>
</reference>
<feature type="domain" description="Cytidyltransferase-like" evidence="12">
    <location>
        <begin position="122"/>
        <end position="249"/>
    </location>
</feature>
<dbReference type="Gene3D" id="3.40.50.620">
    <property type="entry name" value="HUPs"/>
    <property type="match status" value="1"/>
</dbReference>
<keyword evidence="5 13" id="KW-0548">Nucleotidyltransferase</keyword>
<dbReference type="Proteomes" id="UP001381693">
    <property type="component" value="Unassembled WGS sequence"/>
</dbReference>
<feature type="non-terminal residue" evidence="13">
    <location>
        <position position="1"/>
    </location>
</feature>
<keyword evidence="7" id="KW-0594">Phospholipid biosynthesis</keyword>
<evidence type="ECO:0000256" key="10">
    <source>
        <dbReference type="ARBA" id="ARBA00026101"/>
    </source>
</evidence>
<dbReference type="EC" id="2.7.7.15" evidence="10"/>
<dbReference type="Pfam" id="PF01467">
    <property type="entry name" value="CTP_transf_like"/>
    <property type="match status" value="1"/>
</dbReference>
<feature type="region of interest" description="Disordered" evidence="11">
    <location>
        <begin position="349"/>
        <end position="402"/>
    </location>
</feature>
<feature type="compositionally biased region" description="Acidic residues" evidence="11">
    <location>
        <begin position="388"/>
        <end position="402"/>
    </location>
</feature>
<evidence type="ECO:0000259" key="12">
    <source>
        <dbReference type="Pfam" id="PF01467"/>
    </source>
</evidence>
<evidence type="ECO:0000256" key="1">
    <source>
        <dbReference type="ARBA" id="ARBA00005189"/>
    </source>
</evidence>
<evidence type="ECO:0000256" key="6">
    <source>
        <dbReference type="ARBA" id="ARBA00023098"/>
    </source>
</evidence>
<dbReference type="AlphaFoldDB" id="A0AAN8ZWA1"/>
<feature type="compositionally biased region" description="Low complexity" evidence="11">
    <location>
        <begin position="370"/>
        <end position="387"/>
    </location>
</feature>
<dbReference type="GO" id="GO:0031210">
    <property type="term" value="F:phosphatidylcholine binding"/>
    <property type="evidence" value="ECO:0007669"/>
    <property type="project" value="TreeGrafter"/>
</dbReference>
<comment type="caution">
    <text evidence="13">The sequence shown here is derived from an EMBL/GenBank/DDBJ whole genome shotgun (WGS) entry which is preliminary data.</text>
</comment>
<evidence type="ECO:0000256" key="4">
    <source>
        <dbReference type="ARBA" id="ARBA00022679"/>
    </source>
</evidence>
<dbReference type="InterPro" id="IPR014729">
    <property type="entry name" value="Rossmann-like_a/b/a_fold"/>
</dbReference>
<feature type="compositionally biased region" description="Polar residues" evidence="11">
    <location>
        <begin position="356"/>
        <end position="365"/>
    </location>
</feature>
<keyword evidence="4 13" id="KW-0808">Transferase</keyword>
<dbReference type="InterPro" id="IPR004821">
    <property type="entry name" value="Cyt_trans-like"/>
</dbReference>
<evidence type="ECO:0000256" key="9">
    <source>
        <dbReference type="ARBA" id="ARBA00025706"/>
    </source>
</evidence>
<protein>
    <recommendedName>
        <fullName evidence="10">choline-phosphate cytidylyltransferase</fullName>
        <ecNumber evidence="10">2.7.7.15</ecNumber>
    </recommendedName>
</protein>
<accession>A0AAN8ZWA1</accession>
<evidence type="ECO:0000313" key="13">
    <source>
        <dbReference type="EMBL" id="KAK7066173.1"/>
    </source>
</evidence>
<gene>
    <name evidence="13" type="primary">PCYT1A</name>
    <name evidence="13" type="ORF">SK128_027962</name>
</gene>
<organism evidence="13 14">
    <name type="scientific">Halocaridina rubra</name>
    <name type="common">Hawaiian red shrimp</name>
    <dbReference type="NCBI Taxonomy" id="373956"/>
    <lineage>
        <taxon>Eukaryota</taxon>
        <taxon>Metazoa</taxon>
        <taxon>Ecdysozoa</taxon>
        <taxon>Arthropoda</taxon>
        <taxon>Crustacea</taxon>
        <taxon>Multicrustacea</taxon>
        <taxon>Malacostraca</taxon>
        <taxon>Eumalacostraca</taxon>
        <taxon>Eucarida</taxon>
        <taxon>Decapoda</taxon>
        <taxon>Pleocyemata</taxon>
        <taxon>Caridea</taxon>
        <taxon>Atyoidea</taxon>
        <taxon>Atyidae</taxon>
        <taxon>Halocaridina</taxon>
    </lineage>
</organism>
<dbReference type="NCBIfam" id="TIGR00125">
    <property type="entry name" value="cyt_tran_rel"/>
    <property type="match status" value="1"/>
</dbReference>
<keyword evidence="3" id="KW-0444">Lipid biosynthesis</keyword>
<dbReference type="InterPro" id="IPR045049">
    <property type="entry name" value="Pcy1-like"/>
</dbReference>
<evidence type="ECO:0000256" key="5">
    <source>
        <dbReference type="ARBA" id="ARBA00022695"/>
    </source>
</evidence>
<evidence type="ECO:0000256" key="7">
    <source>
        <dbReference type="ARBA" id="ARBA00023209"/>
    </source>
</evidence>
<dbReference type="FunFam" id="3.40.50.620:FF:000016">
    <property type="entry name" value="Putative choline-phosphate cytidylyltransferase B"/>
    <property type="match status" value="1"/>
</dbReference>
<dbReference type="PANTHER" id="PTHR10739:SF13">
    <property type="entry name" value="CHOLINE-PHOSPHATE CYTIDYLYLTRANSFERASE"/>
    <property type="match status" value="1"/>
</dbReference>
<keyword evidence="6" id="KW-0443">Lipid metabolism</keyword>
<dbReference type="InterPro" id="IPR041723">
    <property type="entry name" value="CCT"/>
</dbReference>
<comment type="pathway">
    <text evidence="9">Phospholipid metabolism; phosphatidylcholine biosynthesis; phosphatidylcholine from phosphocholine: step 1/2.</text>
</comment>
<evidence type="ECO:0000256" key="11">
    <source>
        <dbReference type="SAM" id="MobiDB-lite"/>
    </source>
</evidence>
<dbReference type="GO" id="GO:0004105">
    <property type="term" value="F:choline-phosphate cytidylyltransferase activity"/>
    <property type="evidence" value="ECO:0007669"/>
    <property type="project" value="UniProtKB-EC"/>
</dbReference>
<comment type="similarity">
    <text evidence="2">Belongs to the cytidylyltransferase family.</text>
</comment>